<proteinExistence type="predicted"/>
<gene>
    <name evidence="1" type="ORF">AmaxDRAFT_3903</name>
</gene>
<keyword evidence="2" id="KW-1185">Reference proteome</keyword>
<accession>B5W554</accession>
<comment type="caution">
    <text evidence="1">The sequence shown here is derived from an EMBL/GenBank/DDBJ whole genome shotgun (WGS) entry which is preliminary data.</text>
</comment>
<sequence>MDMGWVGADLPVLSVGIEIDSRTHNRFETYGNLIYPPYILRSHFRKTRRPKSPPLHDNQLLMDMGWVGADLPVLSVGIEIDSRTRPYMITNY</sequence>
<name>B5W554_LIMMA</name>
<evidence type="ECO:0000313" key="1">
    <source>
        <dbReference type="EMBL" id="EDZ93387.1"/>
    </source>
</evidence>
<dbReference type="Proteomes" id="UP000004061">
    <property type="component" value="Unassembled WGS sequence"/>
</dbReference>
<dbReference type="AlphaFoldDB" id="B5W554"/>
<organism evidence="1 2">
    <name type="scientific">Limnospira maxima CS-328</name>
    <dbReference type="NCBI Taxonomy" id="513049"/>
    <lineage>
        <taxon>Bacteria</taxon>
        <taxon>Bacillati</taxon>
        <taxon>Cyanobacteriota</taxon>
        <taxon>Cyanophyceae</taxon>
        <taxon>Oscillatoriophycideae</taxon>
        <taxon>Oscillatoriales</taxon>
        <taxon>Sirenicapillariaceae</taxon>
        <taxon>Limnospira</taxon>
    </lineage>
</organism>
<dbReference type="EMBL" id="ABYK01000033">
    <property type="protein sequence ID" value="EDZ93387.1"/>
    <property type="molecule type" value="Genomic_DNA"/>
</dbReference>
<reference evidence="1 2" key="1">
    <citation type="journal article" date="2011" name="Appl. Environ. Microbiol.">
        <title>Contribution of a Sodium Ion Gradient to Energy Conservation during Fermentation in the Cyanobacterium Arthrospira (Spirulina) maxima CS-328.</title>
        <authorList>
            <person name="Carrieri D."/>
            <person name="Ananyev G."/>
            <person name="Lenz O."/>
            <person name="Bryant D.A."/>
            <person name="Dismukes G.C."/>
        </authorList>
    </citation>
    <scope>NUCLEOTIDE SEQUENCE [LARGE SCALE GENOMIC DNA]</scope>
    <source>
        <strain evidence="1 2">CS-328</strain>
    </source>
</reference>
<evidence type="ECO:0000313" key="2">
    <source>
        <dbReference type="Proteomes" id="UP000004061"/>
    </source>
</evidence>
<protein>
    <submittedName>
        <fullName evidence="1">Uncharacterized protein</fullName>
    </submittedName>
</protein>